<dbReference type="InterPro" id="IPR012337">
    <property type="entry name" value="RNaseH-like_sf"/>
</dbReference>
<proteinExistence type="predicted"/>
<gene>
    <name evidence="2" type="ORF">V6N11_018477</name>
</gene>
<dbReference type="InterPro" id="IPR044730">
    <property type="entry name" value="RNase_H-like_dom_plant"/>
</dbReference>
<dbReference type="Gene3D" id="3.30.420.10">
    <property type="entry name" value="Ribonuclease H-like superfamily/Ribonuclease H"/>
    <property type="match status" value="1"/>
</dbReference>
<protein>
    <recommendedName>
        <fullName evidence="1">RNase H type-1 domain-containing protein</fullName>
    </recommendedName>
</protein>
<dbReference type="InterPro" id="IPR053151">
    <property type="entry name" value="RNase_H-like"/>
</dbReference>
<evidence type="ECO:0000259" key="1">
    <source>
        <dbReference type="Pfam" id="PF13456"/>
    </source>
</evidence>
<dbReference type="EMBL" id="JBBPBN010000008">
    <property type="protein sequence ID" value="KAK9033444.1"/>
    <property type="molecule type" value="Genomic_DNA"/>
</dbReference>
<reference evidence="2 3" key="1">
    <citation type="journal article" date="2024" name="G3 (Bethesda)">
        <title>Genome assembly of Hibiscus sabdariffa L. provides insights into metabolisms of medicinal natural products.</title>
        <authorList>
            <person name="Kim T."/>
        </authorList>
    </citation>
    <scope>NUCLEOTIDE SEQUENCE [LARGE SCALE GENOMIC DNA]</scope>
    <source>
        <strain evidence="2">TK-2024</strain>
        <tissue evidence="2">Old leaves</tissue>
    </source>
</reference>
<keyword evidence="3" id="KW-1185">Reference proteome</keyword>
<accession>A0ABR2T8B9</accession>
<dbReference type="InterPro" id="IPR002156">
    <property type="entry name" value="RNaseH_domain"/>
</dbReference>
<dbReference type="Pfam" id="PF13456">
    <property type="entry name" value="RVT_3"/>
    <property type="match status" value="1"/>
</dbReference>
<dbReference type="CDD" id="cd06222">
    <property type="entry name" value="RNase_H_like"/>
    <property type="match status" value="1"/>
</dbReference>
<dbReference type="Proteomes" id="UP001396334">
    <property type="component" value="Unassembled WGS sequence"/>
</dbReference>
<feature type="domain" description="RNase H type-1" evidence="1">
    <location>
        <begin position="75"/>
        <end position="150"/>
    </location>
</feature>
<evidence type="ECO:0000313" key="3">
    <source>
        <dbReference type="Proteomes" id="UP001396334"/>
    </source>
</evidence>
<dbReference type="PANTHER" id="PTHR47723">
    <property type="entry name" value="OS05G0353850 PROTEIN"/>
    <property type="match status" value="1"/>
</dbReference>
<organism evidence="2 3">
    <name type="scientific">Hibiscus sabdariffa</name>
    <name type="common">roselle</name>
    <dbReference type="NCBI Taxonomy" id="183260"/>
    <lineage>
        <taxon>Eukaryota</taxon>
        <taxon>Viridiplantae</taxon>
        <taxon>Streptophyta</taxon>
        <taxon>Embryophyta</taxon>
        <taxon>Tracheophyta</taxon>
        <taxon>Spermatophyta</taxon>
        <taxon>Magnoliopsida</taxon>
        <taxon>eudicotyledons</taxon>
        <taxon>Gunneridae</taxon>
        <taxon>Pentapetalae</taxon>
        <taxon>rosids</taxon>
        <taxon>malvids</taxon>
        <taxon>Malvales</taxon>
        <taxon>Malvaceae</taxon>
        <taxon>Malvoideae</taxon>
        <taxon>Hibiscus</taxon>
    </lineage>
</organism>
<evidence type="ECO:0000313" key="2">
    <source>
        <dbReference type="EMBL" id="KAK9033444.1"/>
    </source>
</evidence>
<comment type="caution">
    <text evidence="2">The sequence shown here is derived from an EMBL/GenBank/DDBJ whole genome shotgun (WGS) entry which is preliminary data.</text>
</comment>
<dbReference type="PANTHER" id="PTHR47723:SF22">
    <property type="entry name" value="RNASE H TYPE-1 DOMAIN-CONTAINING PROTEIN"/>
    <property type="match status" value="1"/>
</dbReference>
<dbReference type="InterPro" id="IPR036397">
    <property type="entry name" value="RNaseH_sf"/>
</dbReference>
<sequence>MFEVGKHIGVEFDAMERLVLNRLEYLEFDVRHRNQSLQSWILPLWSRLCSVQVRSVQRSEVSLWIAPKERFVKFNVDATVKGGVGPTTIGGVLRDHTGVILHRFSKYIGFSDPASVELQACTCYASSPWANSKPLVIESDSELAVNWIKQPLLVPVSFHELRFCMEKKDELLMHFLILGCCGRLLTAGSLLMAGHGALVTTGIEP</sequence>
<name>A0ABR2T8B9_9ROSI</name>
<dbReference type="SUPFAM" id="SSF53098">
    <property type="entry name" value="Ribonuclease H-like"/>
    <property type="match status" value="1"/>
</dbReference>